<keyword evidence="4" id="KW-1185">Reference proteome</keyword>
<feature type="domain" description="Ig-like" evidence="2">
    <location>
        <begin position="45"/>
        <end position="137"/>
    </location>
</feature>
<dbReference type="Gene3D" id="2.60.40.10">
    <property type="entry name" value="Immunoglobulins"/>
    <property type="match status" value="1"/>
</dbReference>
<dbReference type="Proteomes" id="UP001353858">
    <property type="component" value="Unassembled WGS sequence"/>
</dbReference>
<comment type="caution">
    <text evidence="3">The sequence shown here is derived from an EMBL/GenBank/DDBJ whole genome shotgun (WGS) entry which is preliminary data.</text>
</comment>
<evidence type="ECO:0000256" key="1">
    <source>
        <dbReference type="SAM" id="SignalP"/>
    </source>
</evidence>
<dbReference type="EMBL" id="JARPUR010000001">
    <property type="protein sequence ID" value="KAK4887584.1"/>
    <property type="molecule type" value="Genomic_DNA"/>
</dbReference>
<evidence type="ECO:0000259" key="2">
    <source>
        <dbReference type="PROSITE" id="PS50835"/>
    </source>
</evidence>
<dbReference type="FunFam" id="2.60.40.10:FF:000437">
    <property type="entry name" value="Beat-IIIc, isoform A"/>
    <property type="match status" value="2"/>
</dbReference>
<evidence type="ECO:0000313" key="4">
    <source>
        <dbReference type="Proteomes" id="UP001353858"/>
    </source>
</evidence>
<reference evidence="4" key="1">
    <citation type="submission" date="2023-01" db="EMBL/GenBank/DDBJ databases">
        <title>Key to firefly adult light organ development and bioluminescence: homeobox transcription factors regulate luciferase expression and transportation to peroxisome.</title>
        <authorList>
            <person name="Fu X."/>
        </authorList>
    </citation>
    <scope>NUCLEOTIDE SEQUENCE [LARGE SCALE GENOMIC DNA]</scope>
</reference>
<sequence length="472" mass="53870">MNGNGFKNVFQFLILFFLFSSVVDGLKLTNLIIPVLADSRKSMLLDCQFDVEGEELYSVKWYKTYREFFRYMPQNIPNTMYFPVKGIYLVQRTDCNSQHCKIELDHLKRETSSGLYSCEVTTDYPSFTTILQSRNVTVATLPLEGPKLEGLQDAYYEDDVLEADCTSSPSDPASILTWYINYRQAPADFIIKTKVWLVDGLQAQSKSIRFAISREYLRNDTDIYIVDGLKLTNLIIPALVDTRKSMLLDCQFDMEGEELYSVKWYKGIEEFFRYIPRNIPNTMYFPLTGIHLVQRTVDCDNQHCKIELDHLNRQTSSGLYFCEVTADAPSFTTILQSQNVTVATLSLEGPKLEGLQDAYHEGDVLEVDCILSPSDPASILTWYINYDQAPADFVGETKVWLVDGLHAQSKSIRFAVSPQYLGNATDIDSMQLHCVSTLPDLPAQPQTVTKSIHIILFNYTESDNDYNNLTNF</sequence>
<name>A0AAN7Q6Q0_9COLE</name>
<dbReference type="PANTHER" id="PTHR21261:SF15">
    <property type="entry name" value="BEATEN PATH IIIA, ISOFORM D-RELATED"/>
    <property type="match status" value="1"/>
</dbReference>
<dbReference type="SUPFAM" id="SSF48726">
    <property type="entry name" value="Immunoglobulin"/>
    <property type="match status" value="1"/>
</dbReference>
<dbReference type="AlphaFoldDB" id="A0AAN7Q6Q0"/>
<feature type="signal peptide" evidence="1">
    <location>
        <begin position="1"/>
        <end position="25"/>
    </location>
</feature>
<dbReference type="InterPro" id="IPR007110">
    <property type="entry name" value="Ig-like_dom"/>
</dbReference>
<dbReference type="PANTHER" id="PTHR21261">
    <property type="entry name" value="BEAT PROTEIN"/>
    <property type="match status" value="1"/>
</dbReference>
<dbReference type="InterPro" id="IPR013783">
    <property type="entry name" value="Ig-like_fold"/>
</dbReference>
<accession>A0AAN7Q6Q0</accession>
<protein>
    <recommendedName>
        <fullName evidence="2">Ig-like domain-containing protein</fullName>
    </recommendedName>
</protein>
<proteinExistence type="predicted"/>
<gene>
    <name evidence="3" type="ORF">RN001_003855</name>
</gene>
<dbReference type="InterPro" id="IPR036179">
    <property type="entry name" value="Ig-like_dom_sf"/>
</dbReference>
<organism evidence="3 4">
    <name type="scientific">Aquatica leii</name>
    <dbReference type="NCBI Taxonomy" id="1421715"/>
    <lineage>
        <taxon>Eukaryota</taxon>
        <taxon>Metazoa</taxon>
        <taxon>Ecdysozoa</taxon>
        <taxon>Arthropoda</taxon>
        <taxon>Hexapoda</taxon>
        <taxon>Insecta</taxon>
        <taxon>Pterygota</taxon>
        <taxon>Neoptera</taxon>
        <taxon>Endopterygota</taxon>
        <taxon>Coleoptera</taxon>
        <taxon>Polyphaga</taxon>
        <taxon>Elateriformia</taxon>
        <taxon>Elateroidea</taxon>
        <taxon>Lampyridae</taxon>
        <taxon>Luciolinae</taxon>
        <taxon>Aquatica</taxon>
    </lineage>
</organism>
<keyword evidence="1" id="KW-0732">Signal</keyword>
<dbReference type="PROSITE" id="PS50835">
    <property type="entry name" value="IG_LIKE"/>
    <property type="match status" value="1"/>
</dbReference>
<evidence type="ECO:0000313" key="3">
    <source>
        <dbReference type="EMBL" id="KAK4887584.1"/>
    </source>
</evidence>
<feature type="chain" id="PRO_5043004107" description="Ig-like domain-containing protein" evidence="1">
    <location>
        <begin position="26"/>
        <end position="472"/>
    </location>
</feature>